<dbReference type="InterPro" id="IPR051397">
    <property type="entry name" value="Zn-ADH-like_protein"/>
</dbReference>
<dbReference type="InterPro" id="IPR011032">
    <property type="entry name" value="GroES-like_sf"/>
</dbReference>
<accession>A0A7Y9DU08</accession>
<organism evidence="2 3">
    <name type="scientific">Actinomycetospora corticicola</name>
    <dbReference type="NCBI Taxonomy" id="663602"/>
    <lineage>
        <taxon>Bacteria</taxon>
        <taxon>Bacillati</taxon>
        <taxon>Actinomycetota</taxon>
        <taxon>Actinomycetes</taxon>
        <taxon>Pseudonocardiales</taxon>
        <taxon>Pseudonocardiaceae</taxon>
        <taxon>Actinomycetospora</taxon>
    </lineage>
</organism>
<sequence>MRGWTVTSFGEPREVLSLTDLPEPAPDSGRRVVRVEASSVNFADILYCRGTYQEKPPLPFTPGLEVAGVDVETGERVFGPAAMPHGGYAEYAALSWAYPWPEGMSAAQASGFWVAYQTGWCALHHRTSLSAGDTLLVHAAAGGVGAAAVQLGKAAGARVIATVGSADKEAVARRCGADEVLVLDAEATALIPAVKELTDGRGVDVVYDPVGGDTFDASRRVVAWEGRILVIGFAGGRIADAPTNHALVKNYDVVGVHWAAYQKRSPELIDAWQRELESLWARRAIDPLVGAEYTLEQLPDALDAIAARTTTGRVVVTP</sequence>
<evidence type="ECO:0000313" key="3">
    <source>
        <dbReference type="Proteomes" id="UP000535890"/>
    </source>
</evidence>
<dbReference type="PROSITE" id="PS01162">
    <property type="entry name" value="QOR_ZETA_CRYSTAL"/>
    <property type="match status" value="1"/>
</dbReference>
<proteinExistence type="predicted"/>
<protein>
    <submittedName>
        <fullName evidence="2">NADPH2:quinone reductase</fullName>
        <ecNumber evidence="2">1.6.5.5</ecNumber>
    </submittedName>
</protein>
<keyword evidence="3" id="KW-1185">Reference proteome</keyword>
<evidence type="ECO:0000259" key="1">
    <source>
        <dbReference type="SMART" id="SM00829"/>
    </source>
</evidence>
<dbReference type="CDD" id="cd08241">
    <property type="entry name" value="QOR1"/>
    <property type="match status" value="1"/>
</dbReference>
<name>A0A7Y9DU08_9PSEU</name>
<dbReference type="RefSeq" id="WP_179793345.1">
    <property type="nucleotide sequence ID" value="NZ_BAABHP010000017.1"/>
</dbReference>
<dbReference type="PANTHER" id="PTHR43677">
    <property type="entry name" value="SHORT-CHAIN DEHYDROGENASE/REDUCTASE"/>
    <property type="match status" value="1"/>
</dbReference>
<feature type="domain" description="Enoyl reductase (ER)" evidence="1">
    <location>
        <begin position="11"/>
        <end position="316"/>
    </location>
</feature>
<dbReference type="AlphaFoldDB" id="A0A7Y9DU08"/>
<dbReference type="EMBL" id="JACCBN010000001">
    <property type="protein sequence ID" value="NYD35518.1"/>
    <property type="molecule type" value="Genomic_DNA"/>
</dbReference>
<dbReference type="GO" id="GO:0003960">
    <property type="term" value="F:quinone reductase (NADPH) activity"/>
    <property type="evidence" value="ECO:0007669"/>
    <property type="project" value="UniProtKB-EC"/>
</dbReference>
<keyword evidence="2" id="KW-0560">Oxidoreductase</keyword>
<dbReference type="SMART" id="SM00829">
    <property type="entry name" value="PKS_ER"/>
    <property type="match status" value="1"/>
</dbReference>
<dbReference type="Gene3D" id="3.40.50.720">
    <property type="entry name" value="NAD(P)-binding Rossmann-like Domain"/>
    <property type="match status" value="1"/>
</dbReference>
<dbReference type="InterPro" id="IPR013154">
    <property type="entry name" value="ADH-like_N"/>
</dbReference>
<dbReference type="Pfam" id="PF08240">
    <property type="entry name" value="ADH_N"/>
    <property type="match status" value="1"/>
</dbReference>
<evidence type="ECO:0000313" key="2">
    <source>
        <dbReference type="EMBL" id="NYD35518.1"/>
    </source>
</evidence>
<dbReference type="EC" id="1.6.5.5" evidence="2"/>
<dbReference type="GO" id="GO:0008270">
    <property type="term" value="F:zinc ion binding"/>
    <property type="evidence" value="ECO:0007669"/>
    <property type="project" value="InterPro"/>
</dbReference>
<dbReference type="Gene3D" id="3.90.180.10">
    <property type="entry name" value="Medium-chain alcohol dehydrogenases, catalytic domain"/>
    <property type="match status" value="1"/>
</dbReference>
<dbReference type="PANTHER" id="PTHR43677:SF4">
    <property type="entry name" value="QUINONE OXIDOREDUCTASE-LIKE PROTEIN 2"/>
    <property type="match status" value="1"/>
</dbReference>
<dbReference type="InterPro" id="IPR013149">
    <property type="entry name" value="ADH-like_C"/>
</dbReference>
<dbReference type="InterPro" id="IPR020843">
    <property type="entry name" value="ER"/>
</dbReference>
<dbReference type="Proteomes" id="UP000535890">
    <property type="component" value="Unassembled WGS sequence"/>
</dbReference>
<gene>
    <name evidence="2" type="ORF">BJ983_001620</name>
</gene>
<dbReference type="SUPFAM" id="SSF51735">
    <property type="entry name" value="NAD(P)-binding Rossmann-fold domains"/>
    <property type="match status" value="1"/>
</dbReference>
<dbReference type="SUPFAM" id="SSF50129">
    <property type="entry name" value="GroES-like"/>
    <property type="match status" value="1"/>
</dbReference>
<comment type="caution">
    <text evidence="2">The sequence shown here is derived from an EMBL/GenBank/DDBJ whole genome shotgun (WGS) entry which is preliminary data.</text>
</comment>
<reference evidence="2 3" key="1">
    <citation type="submission" date="2020-07" db="EMBL/GenBank/DDBJ databases">
        <title>Sequencing the genomes of 1000 actinobacteria strains.</title>
        <authorList>
            <person name="Klenk H.-P."/>
        </authorList>
    </citation>
    <scope>NUCLEOTIDE SEQUENCE [LARGE SCALE GENOMIC DNA]</scope>
    <source>
        <strain evidence="2 3">DSM 45772</strain>
    </source>
</reference>
<dbReference type="InterPro" id="IPR036291">
    <property type="entry name" value="NAD(P)-bd_dom_sf"/>
</dbReference>
<dbReference type="InterPro" id="IPR002364">
    <property type="entry name" value="Quin_OxRdtase/zeta-crystal_CS"/>
</dbReference>
<dbReference type="Pfam" id="PF00107">
    <property type="entry name" value="ADH_zinc_N"/>
    <property type="match status" value="1"/>
</dbReference>